<evidence type="ECO:0000313" key="3">
    <source>
        <dbReference type="Proteomes" id="UP000019183"/>
    </source>
</evidence>
<evidence type="ECO:0000313" key="2">
    <source>
        <dbReference type="EMBL" id="CDL10369.1"/>
    </source>
</evidence>
<dbReference type="EMBL" id="CBWK010000479">
    <property type="protein sequence ID" value="CDL10369.1"/>
    <property type="molecule type" value="Genomic_DNA"/>
</dbReference>
<reference evidence="2" key="1">
    <citation type="submission" date="2013-10" db="EMBL/GenBank/DDBJ databases">
        <title>Antibiotic resistance diversity of beta-lactamase producers in the General Hospital Vienna.</title>
        <authorList>
            <person name="Barisic I."/>
            <person name="Mitteregger D."/>
            <person name="Hirschl A.M."/>
            <person name="Noehammer C."/>
            <person name="Wiesinger-Mayr H."/>
        </authorList>
    </citation>
    <scope>NUCLEOTIDE SEQUENCE [LARGE SCALE GENOMIC DNA]</scope>
    <source>
        <strain evidence="2">IS43</strain>
    </source>
</reference>
<sequence>MKSLFKVTLLAATMAVALNAPLTFAADTATKAAPAAESKSAFKK</sequence>
<comment type="caution">
    <text evidence="2">The sequence shown here is derived from an EMBL/GenBank/DDBJ whole genome shotgun (WGS) entry which is preliminary data.</text>
</comment>
<keyword evidence="2" id="KW-0413">Isomerase</keyword>
<dbReference type="GO" id="GO:0003755">
    <property type="term" value="F:peptidyl-prolyl cis-trans isomerase activity"/>
    <property type="evidence" value="ECO:0007669"/>
    <property type="project" value="UniProtKB-EC"/>
</dbReference>
<evidence type="ECO:0000256" key="1">
    <source>
        <dbReference type="SAM" id="SignalP"/>
    </source>
</evidence>
<feature type="signal peptide" evidence="1">
    <location>
        <begin position="1"/>
        <end position="25"/>
    </location>
</feature>
<proteinExistence type="predicted"/>
<feature type="chain" id="PRO_5004800473" evidence="1">
    <location>
        <begin position="26"/>
        <end position="44"/>
    </location>
</feature>
<dbReference type="Proteomes" id="UP000019183">
    <property type="component" value="Unassembled WGS sequence"/>
</dbReference>
<name>W1DQI0_KLEPN</name>
<accession>W1DQI0</accession>
<dbReference type="EC" id="5.2.1.8" evidence="2"/>
<protein>
    <submittedName>
        <fullName evidence="2">FKBP-type peptidyl-prolyl cis-trans isomerase FkpA</fullName>
        <ecNumber evidence="2">5.2.1.8</ecNumber>
    </submittedName>
</protein>
<organism evidence="2 3">
    <name type="scientific">Klebsiella pneumoniae IS43</name>
    <dbReference type="NCBI Taxonomy" id="1432552"/>
    <lineage>
        <taxon>Bacteria</taxon>
        <taxon>Pseudomonadati</taxon>
        <taxon>Pseudomonadota</taxon>
        <taxon>Gammaproteobacteria</taxon>
        <taxon>Enterobacterales</taxon>
        <taxon>Enterobacteriaceae</taxon>
        <taxon>Klebsiella/Raoultella group</taxon>
        <taxon>Klebsiella</taxon>
        <taxon>Klebsiella pneumoniae complex</taxon>
    </lineage>
</organism>
<dbReference type="AlphaFoldDB" id="W1DQI0"/>
<keyword evidence="3" id="KW-1185">Reference proteome</keyword>
<keyword evidence="1" id="KW-0732">Signal</keyword>